<keyword evidence="1" id="KW-0812">Transmembrane</keyword>
<keyword evidence="3" id="KW-1185">Reference proteome</keyword>
<keyword evidence="1" id="KW-1133">Transmembrane helix</keyword>
<evidence type="ECO:0000313" key="3">
    <source>
        <dbReference type="Proteomes" id="UP001597145"/>
    </source>
</evidence>
<comment type="caution">
    <text evidence="2">The sequence shown here is derived from an EMBL/GenBank/DDBJ whole genome shotgun (WGS) entry which is preliminary data.</text>
</comment>
<evidence type="ECO:0000256" key="1">
    <source>
        <dbReference type="SAM" id="Phobius"/>
    </source>
</evidence>
<accession>A0ABW4FU22</accession>
<feature type="transmembrane region" description="Helical" evidence="1">
    <location>
        <begin position="12"/>
        <end position="36"/>
    </location>
</feature>
<keyword evidence="1" id="KW-0472">Membrane</keyword>
<dbReference type="Proteomes" id="UP001597145">
    <property type="component" value="Unassembled WGS sequence"/>
</dbReference>
<organism evidence="2 3">
    <name type="scientific">Pseudonocardia aurantiaca</name>
    <dbReference type="NCBI Taxonomy" id="75290"/>
    <lineage>
        <taxon>Bacteria</taxon>
        <taxon>Bacillati</taxon>
        <taxon>Actinomycetota</taxon>
        <taxon>Actinomycetes</taxon>
        <taxon>Pseudonocardiales</taxon>
        <taxon>Pseudonocardiaceae</taxon>
        <taxon>Pseudonocardia</taxon>
    </lineage>
</organism>
<gene>
    <name evidence="2" type="ORF">ACFSCY_32065</name>
</gene>
<sequence>MVLARAESGYPLFGLIWTMVVFFGFVLWFWLLFVVLSDLNGAR</sequence>
<protein>
    <submittedName>
        <fullName evidence="2">Uncharacterized protein</fullName>
    </submittedName>
</protein>
<name>A0ABW4FU22_9PSEU</name>
<dbReference type="RefSeq" id="WP_343974000.1">
    <property type="nucleotide sequence ID" value="NZ_BAAAJG010000005.1"/>
</dbReference>
<evidence type="ECO:0000313" key="2">
    <source>
        <dbReference type="EMBL" id="MFD1534063.1"/>
    </source>
</evidence>
<proteinExistence type="predicted"/>
<reference evidence="3" key="1">
    <citation type="journal article" date="2019" name="Int. J. Syst. Evol. Microbiol.">
        <title>The Global Catalogue of Microorganisms (GCM) 10K type strain sequencing project: providing services to taxonomists for standard genome sequencing and annotation.</title>
        <authorList>
            <consortium name="The Broad Institute Genomics Platform"/>
            <consortium name="The Broad Institute Genome Sequencing Center for Infectious Disease"/>
            <person name="Wu L."/>
            <person name="Ma J."/>
        </authorList>
    </citation>
    <scope>NUCLEOTIDE SEQUENCE [LARGE SCALE GENOMIC DNA]</scope>
    <source>
        <strain evidence="3">JCM 12165</strain>
    </source>
</reference>
<dbReference type="EMBL" id="JBHUCP010000028">
    <property type="protein sequence ID" value="MFD1534063.1"/>
    <property type="molecule type" value="Genomic_DNA"/>
</dbReference>